<dbReference type="GO" id="GO:0031676">
    <property type="term" value="C:plasma membrane-derived thylakoid membrane"/>
    <property type="evidence" value="ECO:0007669"/>
    <property type="project" value="UniProtKB-SubCell"/>
</dbReference>
<evidence type="ECO:0000256" key="5">
    <source>
        <dbReference type="ARBA" id="ARBA00022836"/>
    </source>
</evidence>
<dbReference type="InterPro" id="IPR036579">
    <property type="entry name" value="PsaD_sf"/>
</dbReference>
<dbReference type="PANTHER" id="PTHR31982:SF5">
    <property type="entry name" value="PHOTOSYSTEM I REACTION CENTER SUBUNIT II, CHLOROPLASTIC"/>
    <property type="match status" value="1"/>
</dbReference>
<evidence type="ECO:0000256" key="7">
    <source>
        <dbReference type="SAM" id="MobiDB-lite"/>
    </source>
</evidence>
<protein>
    <recommendedName>
        <fullName evidence="3 6">Photosystem I reaction center subunit II</fullName>
    </recommendedName>
</protein>
<comment type="subcellular location">
    <subcellularLocation>
        <location evidence="6">Cellular thylakoid membrane</location>
        <topology evidence="6">Peripheral membrane protein</topology>
        <orientation evidence="6">Cytoplasmic side</orientation>
    </subcellularLocation>
</comment>
<dbReference type="EMBL" id="BJCE01000019">
    <property type="protein sequence ID" value="GCL35835.1"/>
    <property type="molecule type" value="Genomic_DNA"/>
</dbReference>
<dbReference type="GO" id="GO:0009538">
    <property type="term" value="C:photosystem I reaction center"/>
    <property type="evidence" value="ECO:0007669"/>
    <property type="project" value="UniProtKB-UniRule"/>
</dbReference>
<dbReference type="GO" id="GO:0015979">
    <property type="term" value="P:photosynthesis"/>
    <property type="evidence" value="ECO:0007669"/>
    <property type="project" value="UniProtKB-UniRule"/>
</dbReference>
<dbReference type="RefSeq" id="WP_096570464.1">
    <property type="nucleotide sequence ID" value="NZ_BJCE01000019.1"/>
</dbReference>
<dbReference type="Gene3D" id="3.30.1470.10">
    <property type="entry name" value="Photosystem I PsaD, reaction center subunit II"/>
    <property type="match status" value="1"/>
</dbReference>
<sequence>MATLTGQTPLFGGSTGGLLKKAEVEEKYAITWTSPKEQVFEMPTGGAATMLKGENLLYLARKEYGIALGAQLRKFKITDYKIYRILPSGETTFIHPADGVFPEKVNAGRQMVRHVPRRIGQNPSPAQLKFSGKATHDA</sequence>
<comment type="similarity">
    <text evidence="2 6">Belongs to the PsaD family.</text>
</comment>
<feature type="region of interest" description="Disordered" evidence="7">
    <location>
        <begin position="119"/>
        <end position="138"/>
    </location>
</feature>
<organism evidence="8 9">
    <name type="scientific">Sphaerospermopsis reniformis</name>
    <dbReference type="NCBI Taxonomy" id="531300"/>
    <lineage>
        <taxon>Bacteria</taxon>
        <taxon>Bacillati</taxon>
        <taxon>Cyanobacteriota</taxon>
        <taxon>Cyanophyceae</taxon>
        <taxon>Nostocales</taxon>
        <taxon>Aphanizomenonaceae</taxon>
        <taxon>Sphaerospermopsis</taxon>
    </lineage>
</organism>
<accession>A0A479ZTI3</accession>
<dbReference type="SUPFAM" id="SSF64234">
    <property type="entry name" value="Photosystem I subunit PsaD"/>
    <property type="match status" value="1"/>
</dbReference>
<dbReference type="AlphaFoldDB" id="A0A479ZTI3"/>
<dbReference type="Proteomes" id="UP000300142">
    <property type="component" value="Unassembled WGS sequence"/>
</dbReference>
<evidence type="ECO:0000313" key="8">
    <source>
        <dbReference type="EMBL" id="GCL35835.1"/>
    </source>
</evidence>
<reference evidence="9" key="1">
    <citation type="submission" date="2019-02" db="EMBL/GenBank/DDBJ databases">
        <title>Draft genome sequence of Sphaerospermopsis reniformis NIES-1949.</title>
        <authorList>
            <person name="Yamaguchi H."/>
            <person name="Suzuki S."/>
            <person name="Kawachi M."/>
        </authorList>
    </citation>
    <scope>NUCLEOTIDE SEQUENCE [LARGE SCALE GENOMIC DNA]</scope>
    <source>
        <strain evidence="9">NIES-1949</strain>
    </source>
</reference>
<proteinExistence type="inferred from homology"/>
<gene>
    <name evidence="8" type="ORF">SR1949_09340</name>
</gene>
<evidence type="ECO:0000256" key="1">
    <source>
        <dbReference type="ARBA" id="ARBA00002640"/>
    </source>
</evidence>
<keyword evidence="5 6" id="KW-0603">Photosystem I</keyword>
<keyword evidence="9" id="KW-1185">Reference proteome</keyword>
<keyword evidence="6" id="KW-0793">Thylakoid</keyword>
<name>A0A479ZTI3_9CYAN</name>
<dbReference type="Pfam" id="PF02531">
    <property type="entry name" value="PsaD"/>
    <property type="match status" value="1"/>
</dbReference>
<comment type="caution">
    <text evidence="8">The sequence shown here is derived from an EMBL/GenBank/DDBJ whole genome shotgun (WGS) entry which is preliminary data.</text>
</comment>
<dbReference type="InterPro" id="IPR003685">
    <property type="entry name" value="PsaD"/>
</dbReference>
<evidence type="ECO:0000256" key="2">
    <source>
        <dbReference type="ARBA" id="ARBA00009926"/>
    </source>
</evidence>
<evidence type="ECO:0000256" key="4">
    <source>
        <dbReference type="ARBA" id="ARBA00022531"/>
    </source>
</evidence>
<evidence type="ECO:0000256" key="6">
    <source>
        <dbReference type="RuleBase" id="RU368104"/>
    </source>
</evidence>
<evidence type="ECO:0000256" key="3">
    <source>
        <dbReference type="ARBA" id="ARBA00019814"/>
    </source>
</evidence>
<comment type="function">
    <text evidence="1 6">PsaD can form complexes with ferredoxin and ferredoxin-oxidoreductase in photosystem I (PS I) reaction center.</text>
</comment>
<evidence type="ECO:0000313" key="9">
    <source>
        <dbReference type="Proteomes" id="UP000300142"/>
    </source>
</evidence>
<keyword evidence="4 6" id="KW-0602">Photosynthesis</keyword>
<dbReference type="PANTHER" id="PTHR31982">
    <property type="entry name" value="PHOTOSYSTEM I REACTION CENTER SUBUNIT II-1, CHLOROPLASTIC-RELATED"/>
    <property type="match status" value="1"/>
</dbReference>